<comment type="caution">
    <text evidence="5">The sequence shown here is derived from an EMBL/GenBank/DDBJ whole genome shotgun (WGS) entry which is preliminary data.</text>
</comment>
<accession>A0A4R4FEH5</accession>
<dbReference type="SUPFAM" id="SSF52540">
    <property type="entry name" value="P-loop containing nucleoside triphosphate hydrolases"/>
    <property type="match status" value="1"/>
</dbReference>
<dbReference type="InterPro" id="IPR027417">
    <property type="entry name" value="P-loop_NTPase"/>
</dbReference>
<dbReference type="PROSITE" id="PS50893">
    <property type="entry name" value="ABC_TRANSPORTER_2"/>
    <property type="match status" value="1"/>
</dbReference>
<organism evidence="5 6">
    <name type="scientific">Extibacter muris</name>
    <dbReference type="NCBI Taxonomy" id="1796622"/>
    <lineage>
        <taxon>Bacteria</taxon>
        <taxon>Bacillati</taxon>
        <taxon>Bacillota</taxon>
        <taxon>Clostridia</taxon>
        <taxon>Lachnospirales</taxon>
        <taxon>Lachnospiraceae</taxon>
        <taxon>Extibacter</taxon>
    </lineage>
</organism>
<evidence type="ECO:0000259" key="4">
    <source>
        <dbReference type="PROSITE" id="PS50893"/>
    </source>
</evidence>
<keyword evidence="3 5" id="KW-0067">ATP-binding</keyword>
<protein>
    <submittedName>
        <fullName evidence="5">ATP-binding cassette domain-containing protein</fullName>
    </submittedName>
</protein>
<evidence type="ECO:0000313" key="5">
    <source>
        <dbReference type="EMBL" id="TDA22042.1"/>
    </source>
</evidence>
<name>A0A4R4FEH5_9FIRM</name>
<reference evidence="5 6" key="1">
    <citation type="journal article" date="2016" name="Nat. Microbiol.">
        <title>The Mouse Intestinal Bacterial Collection (miBC) provides host-specific insight into cultured diversity and functional potential of the gut microbiota.</title>
        <authorList>
            <person name="Lagkouvardos I."/>
            <person name="Pukall R."/>
            <person name="Abt B."/>
            <person name="Foesel B.U."/>
            <person name="Meier-Kolthoff J.P."/>
            <person name="Kumar N."/>
            <person name="Bresciani A."/>
            <person name="Martinez I."/>
            <person name="Just S."/>
            <person name="Ziegler C."/>
            <person name="Brugiroux S."/>
            <person name="Garzetti D."/>
            <person name="Wenning M."/>
            <person name="Bui T.P."/>
            <person name="Wang J."/>
            <person name="Hugenholtz F."/>
            <person name="Plugge C.M."/>
            <person name="Peterson D.A."/>
            <person name="Hornef M.W."/>
            <person name="Baines J.F."/>
            <person name="Smidt H."/>
            <person name="Walter J."/>
            <person name="Kristiansen K."/>
            <person name="Nielsen H.B."/>
            <person name="Haller D."/>
            <person name="Overmann J."/>
            <person name="Stecher B."/>
            <person name="Clavel T."/>
        </authorList>
    </citation>
    <scope>NUCLEOTIDE SEQUENCE [LARGE SCALE GENOMIC DNA]</scope>
    <source>
        <strain evidence="5 6">DSM 28560</strain>
    </source>
</reference>
<dbReference type="Pfam" id="PF00005">
    <property type="entry name" value="ABC_tran"/>
    <property type="match status" value="1"/>
</dbReference>
<dbReference type="InterPro" id="IPR003439">
    <property type="entry name" value="ABC_transporter-like_ATP-bd"/>
</dbReference>
<sequence>MSRIADQNTNQDSNQIQVRHLVKEYKRKKNKGNVRKALAGMFRPDYEVLRAVDNISFTIGRGEAVGYVGPNGSGKSTTIKMLCGILTPTEGGILVNGIVPQQERMKNNKKIGVVFGNRSLLWWDVPVIESYRLFQRLYEIPPNRFKENLDRFTEIMGIGPLLGIPERQLSLGQKMRCNIAAAFLHNPEIVYLDEPTIGLDSESKASIRECIRRMNEEEKTTFIVTSHDFQDIETLCRRIILINHGRVVVDDDMQKVKLDFNREKRIQFEVDSNPWYHKGMPSMEGVRITDEKPHSITLEYDVEKVSSIHIMQQVSKLCEIKDVAISGRDIEAIIRDIIRKDNHSI</sequence>
<dbReference type="GO" id="GO:0005524">
    <property type="term" value="F:ATP binding"/>
    <property type="evidence" value="ECO:0007669"/>
    <property type="project" value="UniProtKB-KW"/>
</dbReference>
<dbReference type="SMART" id="SM00382">
    <property type="entry name" value="AAA"/>
    <property type="match status" value="1"/>
</dbReference>
<keyword evidence="1" id="KW-0813">Transport</keyword>
<evidence type="ECO:0000256" key="2">
    <source>
        <dbReference type="ARBA" id="ARBA00022741"/>
    </source>
</evidence>
<evidence type="ECO:0000313" key="6">
    <source>
        <dbReference type="Proteomes" id="UP000295710"/>
    </source>
</evidence>
<dbReference type="PANTHER" id="PTHR42711:SF1">
    <property type="entry name" value="ABC-TRANSPORT PROTEIN, ATP-BINDING COMPONENT"/>
    <property type="match status" value="1"/>
</dbReference>
<keyword evidence="6" id="KW-1185">Reference proteome</keyword>
<feature type="domain" description="ABC transporter" evidence="4">
    <location>
        <begin position="16"/>
        <end position="269"/>
    </location>
</feature>
<dbReference type="EMBL" id="SMMX01000005">
    <property type="protein sequence ID" value="TDA22042.1"/>
    <property type="molecule type" value="Genomic_DNA"/>
</dbReference>
<dbReference type="PANTHER" id="PTHR42711">
    <property type="entry name" value="ABC TRANSPORTER ATP-BINDING PROTEIN"/>
    <property type="match status" value="1"/>
</dbReference>
<dbReference type="InterPro" id="IPR003593">
    <property type="entry name" value="AAA+_ATPase"/>
</dbReference>
<evidence type="ECO:0000256" key="1">
    <source>
        <dbReference type="ARBA" id="ARBA00022448"/>
    </source>
</evidence>
<dbReference type="Proteomes" id="UP000295710">
    <property type="component" value="Unassembled WGS sequence"/>
</dbReference>
<dbReference type="InterPro" id="IPR050763">
    <property type="entry name" value="ABC_transporter_ATP-binding"/>
</dbReference>
<dbReference type="RefSeq" id="WP_132276724.1">
    <property type="nucleotide sequence ID" value="NZ_JAOBST010000048.1"/>
</dbReference>
<proteinExistence type="predicted"/>
<gene>
    <name evidence="5" type="ORF">E1963_07235</name>
</gene>
<dbReference type="AlphaFoldDB" id="A0A4R4FEH5"/>
<keyword evidence="2" id="KW-0547">Nucleotide-binding</keyword>
<dbReference type="Gene3D" id="3.40.50.300">
    <property type="entry name" value="P-loop containing nucleotide triphosphate hydrolases"/>
    <property type="match status" value="1"/>
</dbReference>
<dbReference type="GO" id="GO:0016887">
    <property type="term" value="F:ATP hydrolysis activity"/>
    <property type="evidence" value="ECO:0007669"/>
    <property type="project" value="InterPro"/>
</dbReference>
<evidence type="ECO:0000256" key="3">
    <source>
        <dbReference type="ARBA" id="ARBA00022840"/>
    </source>
</evidence>